<accession>A0A562WH91</accession>
<dbReference type="PANTHER" id="PTHR11986:SF79">
    <property type="entry name" value="ACETYLORNITHINE AMINOTRANSFERASE, MITOCHONDRIAL"/>
    <property type="match status" value="1"/>
</dbReference>
<evidence type="ECO:0000256" key="4">
    <source>
        <dbReference type="ARBA" id="ARBA00022898"/>
    </source>
</evidence>
<dbReference type="InterPro" id="IPR050103">
    <property type="entry name" value="Class-III_PLP-dep_AT"/>
</dbReference>
<dbReference type="Pfam" id="PF00202">
    <property type="entry name" value="Aminotran_3"/>
    <property type="match status" value="1"/>
</dbReference>
<reference evidence="6 7" key="1">
    <citation type="submission" date="2019-07" db="EMBL/GenBank/DDBJ databases">
        <title>R&amp;d 2014.</title>
        <authorList>
            <person name="Klenk H.-P."/>
        </authorList>
    </citation>
    <scope>NUCLEOTIDE SEQUENCE [LARGE SCALE GENOMIC DNA]</scope>
    <source>
        <strain evidence="6 7">DSM 43912</strain>
    </source>
</reference>
<evidence type="ECO:0000256" key="3">
    <source>
        <dbReference type="ARBA" id="ARBA00022679"/>
    </source>
</evidence>
<evidence type="ECO:0000256" key="2">
    <source>
        <dbReference type="ARBA" id="ARBA00022576"/>
    </source>
</evidence>
<dbReference type="OrthoDB" id="9801052at2"/>
<dbReference type="CDD" id="cd00610">
    <property type="entry name" value="OAT_like"/>
    <property type="match status" value="1"/>
</dbReference>
<evidence type="ECO:0000313" key="7">
    <source>
        <dbReference type="Proteomes" id="UP000319728"/>
    </source>
</evidence>
<dbReference type="InterPro" id="IPR005814">
    <property type="entry name" value="Aminotrans_3"/>
</dbReference>
<gene>
    <name evidence="6" type="ORF">JD81_03154</name>
</gene>
<evidence type="ECO:0000256" key="1">
    <source>
        <dbReference type="ARBA" id="ARBA00001933"/>
    </source>
</evidence>
<evidence type="ECO:0000256" key="5">
    <source>
        <dbReference type="RuleBase" id="RU003560"/>
    </source>
</evidence>
<keyword evidence="3 6" id="KW-0808">Transferase</keyword>
<dbReference type="PANTHER" id="PTHR11986">
    <property type="entry name" value="AMINOTRANSFERASE CLASS III"/>
    <property type="match status" value="1"/>
</dbReference>
<keyword evidence="2 6" id="KW-0032">Aminotransferase</keyword>
<dbReference type="EMBL" id="VLLP01000001">
    <property type="protein sequence ID" value="TWJ29643.1"/>
    <property type="molecule type" value="Genomic_DNA"/>
</dbReference>
<dbReference type="RefSeq" id="WP_145818526.1">
    <property type="nucleotide sequence ID" value="NZ_AP023438.1"/>
</dbReference>
<dbReference type="Proteomes" id="UP000319728">
    <property type="component" value="Unassembled WGS sequence"/>
</dbReference>
<comment type="cofactor">
    <cofactor evidence="1">
        <name>pyridoxal 5'-phosphate</name>
        <dbReference type="ChEBI" id="CHEBI:597326"/>
    </cofactor>
</comment>
<keyword evidence="7" id="KW-1185">Reference proteome</keyword>
<evidence type="ECO:0000313" key="6">
    <source>
        <dbReference type="EMBL" id="TWJ29643.1"/>
    </source>
</evidence>
<dbReference type="Gene3D" id="3.40.640.10">
    <property type="entry name" value="Type I PLP-dependent aspartate aminotransferase-like (Major domain)"/>
    <property type="match status" value="1"/>
</dbReference>
<dbReference type="AlphaFoldDB" id="A0A562WH91"/>
<keyword evidence="6" id="KW-0670">Pyruvate</keyword>
<dbReference type="PROSITE" id="PS00600">
    <property type="entry name" value="AA_TRANSFER_CLASS_3"/>
    <property type="match status" value="1"/>
</dbReference>
<dbReference type="GO" id="GO:0008483">
    <property type="term" value="F:transaminase activity"/>
    <property type="evidence" value="ECO:0007669"/>
    <property type="project" value="UniProtKB-KW"/>
</dbReference>
<protein>
    <submittedName>
        <fullName evidence="6">Beta-alanine--pyruvate transaminase/adenosylmethionine-8-amino-7-oxononanoate aminotransferase</fullName>
    </submittedName>
</protein>
<comment type="caution">
    <text evidence="6">The sequence shown here is derived from an EMBL/GenBank/DDBJ whole genome shotgun (WGS) entry which is preliminary data.</text>
</comment>
<dbReference type="Gene3D" id="3.90.1150.10">
    <property type="entry name" value="Aspartate Aminotransferase, domain 1"/>
    <property type="match status" value="1"/>
</dbReference>
<dbReference type="InterPro" id="IPR049704">
    <property type="entry name" value="Aminotrans_3_PPA_site"/>
</dbReference>
<dbReference type="InterPro" id="IPR015421">
    <property type="entry name" value="PyrdxlP-dep_Trfase_major"/>
</dbReference>
<name>A0A562WH91_9ACTN</name>
<sequence length="438" mass="45694">MFASHMWRPWSPVASPAHPLTLVRGEGNRVRDTEGVWYLDGIAGALNASCGHGHPRLIEAAQRQMARLAHYDLVNASHPAAERITERLAALLPGDLGQTLLVNSGSEATEAAVRIALEYWRNVGAPRDRVVTFAAGYHGSTALALHLSGLPYTRSGWADLFPVHRVALPGSARSARTAADAAALAARFAEAFAAGPPPAAVVVEPLLNVGGGIVLPPGLLARIRALCDQYGTLLVVDEVFCGFGRTGRMFGFDHDGVTPDIVTMSKGISSGYVPLGAVTTTDAIKQSFQAEPLLRGLRYGHTTGGHAVAAAVASAVLDVVDEEGLVANAATRGATLLDRLGPLLAYPDVVDVRGLGLVVTVETVDPAVASAVVLGARDRGLLVRQQGACVMVIPPLTLTGDETAQLADTLLAAFDQVCRPAGDVRPAPVAAGRVDDPR</sequence>
<dbReference type="PIRSF" id="PIRSF000521">
    <property type="entry name" value="Transaminase_4ab_Lys_Orn"/>
    <property type="match status" value="1"/>
</dbReference>
<dbReference type="InterPro" id="IPR015424">
    <property type="entry name" value="PyrdxlP-dep_Trfase"/>
</dbReference>
<organism evidence="6 7">
    <name type="scientific">Micromonospora sagamiensis</name>
    <dbReference type="NCBI Taxonomy" id="47875"/>
    <lineage>
        <taxon>Bacteria</taxon>
        <taxon>Bacillati</taxon>
        <taxon>Actinomycetota</taxon>
        <taxon>Actinomycetes</taxon>
        <taxon>Micromonosporales</taxon>
        <taxon>Micromonosporaceae</taxon>
        <taxon>Micromonospora</taxon>
    </lineage>
</organism>
<dbReference type="SUPFAM" id="SSF53383">
    <property type="entry name" value="PLP-dependent transferases"/>
    <property type="match status" value="1"/>
</dbReference>
<dbReference type="GO" id="GO:0042802">
    <property type="term" value="F:identical protein binding"/>
    <property type="evidence" value="ECO:0007669"/>
    <property type="project" value="TreeGrafter"/>
</dbReference>
<dbReference type="InterPro" id="IPR015422">
    <property type="entry name" value="PyrdxlP-dep_Trfase_small"/>
</dbReference>
<dbReference type="GO" id="GO:0030170">
    <property type="term" value="F:pyridoxal phosphate binding"/>
    <property type="evidence" value="ECO:0007669"/>
    <property type="project" value="InterPro"/>
</dbReference>
<keyword evidence="4 5" id="KW-0663">Pyridoxal phosphate</keyword>
<proteinExistence type="inferred from homology"/>
<comment type="similarity">
    <text evidence="5">Belongs to the class-III pyridoxal-phosphate-dependent aminotransferase family.</text>
</comment>